<reference evidence="2 3" key="2">
    <citation type="submission" date="2018-09" db="EMBL/GenBank/DDBJ databases">
        <title>Genome of Sphaerochaeta halotolerans strain 4-11.</title>
        <authorList>
            <person name="Nazina T.N."/>
            <person name="Sokolova D.S."/>
        </authorList>
    </citation>
    <scope>NUCLEOTIDE SEQUENCE [LARGE SCALE GENOMIC DNA]</scope>
    <source>
        <strain evidence="2 3">4-11</strain>
    </source>
</reference>
<dbReference type="SUPFAM" id="SSF52317">
    <property type="entry name" value="Class I glutamine amidotransferase-like"/>
    <property type="match status" value="1"/>
</dbReference>
<dbReference type="EMBL" id="QUWK01000013">
    <property type="protein sequence ID" value="RFU94055.1"/>
    <property type="molecule type" value="Genomic_DNA"/>
</dbReference>
<dbReference type="RefSeq" id="WP_117331162.1">
    <property type="nucleotide sequence ID" value="NZ_QUWK01000013.1"/>
</dbReference>
<protein>
    <submittedName>
        <fullName evidence="2">Cytoplasmic protein</fullName>
    </submittedName>
</protein>
<dbReference type="OrthoDB" id="9781333at2"/>
<dbReference type="InterPro" id="IPR029062">
    <property type="entry name" value="Class_I_gatase-like"/>
</dbReference>
<feature type="domain" description="Putative glutamine amidotransferase" evidence="1">
    <location>
        <begin position="6"/>
        <end position="250"/>
    </location>
</feature>
<evidence type="ECO:0000259" key="1">
    <source>
        <dbReference type="Pfam" id="PF07090"/>
    </source>
</evidence>
<organism evidence="2 3">
    <name type="scientific">Sphaerochaeta halotolerans</name>
    <dbReference type="NCBI Taxonomy" id="2293840"/>
    <lineage>
        <taxon>Bacteria</taxon>
        <taxon>Pseudomonadati</taxon>
        <taxon>Spirochaetota</taxon>
        <taxon>Spirochaetia</taxon>
        <taxon>Spirochaetales</taxon>
        <taxon>Sphaerochaetaceae</taxon>
        <taxon>Sphaerochaeta</taxon>
    </lineage>
</organism>
<dbReference type="InterPro" id="IPR010768">
    <property type="entry name" value="GATase1-like"/>
</dbReference>
<dbReference type="Pfam" id="PF07090">
    <property type="entry name" value="GATase1_like"/>
    <property type="match status" value="1"/>
</dbReference>
<reference evidence="3" key="1">
    <citation type="submission" date="2018-08" db="EMBL/GenBank/DDBJ databases">
        <authorList>
            <person name="Grouzdev D.S."/>
            <person name="Krutkina M.S."/>
        </authorList>
    </citation>
    <scope>NUCLEOTIDE SEQUENCE [LARGE SCALE GENOMIC DNA]</scope>
    <source>
        <strain evidence="3">4-11</strain>
    </source>
</reference>
<evidence type="ECO:0000313" key="3">
    <source>
        <dbReference type="Proteomes" id="UP000264002"/>
    </source>
</evidence>
<dbReference type="PANTHER" id="PTHR37947">
    <property type="entry name" value="BLL2462 PROTEIN"/>
    <property type="match status" value="1"/>
</dbReference>
<comment type="caution">
    <text evidence="2">The sequence shown here is derived from an EMBL/GenBank/DDBJ whole genome shotgun (WGS) entry which is preliminary data.</text>
</comment>
<accession>A0A372ME33</accession>
<dbReference type="Gene3D" id="3.40.50.880">
    <property type="match status" value="1"/>
</dbReference>
<evidence type="ECO:0000313" key="2">
    <source>
        <dbReference type="EMBL" id="RFU94055.1"/>
    </source>
</evidence>
<keyword evidence="3" id="KW-1185">Reference proteome</keyword>
<dbReference type="CDD" id="cd03143">
    <property type="entry name" value="A4_beta-galactosidase_middle_domain"/>
    <property type="match status" value="1"/>
</dbReference>
<sequence>MKRIRVMLVGESWFSESSHFKGFDHFSSGYYETGQEHMRKALEADGEIEYMHLPGHLAGESFPTSMEELSKYDVVILSDIGANSLLLSQGVFVEGKTSVNRLQLIREWVQNGGALCMCGGYLSFAGIQASAKYFRTPIEEVLPVDIYTFDDRIETPEGTTIQVLDPVHPIIKNIPKQWPILLGYQEAPLKKDAHLILETGYGHPLLATMEYGKGRSLVWMSDIGPHWCPKKFVEWEGYRLMWQNAMHWLAKR</sequence>
<gene>
    <name evidence="2" type="ORF">DYP60_11540</name>
</gene>
<dbReference type="PANTHER" id="PTHR37947:SF1">
    <property type="entry name" value="BLL2462 PROTEIN"/>
    <property type="match status" value="1"/>
</dbReference>
<dbReference type="AlphaFoldDB" id="A0A372ME33"/>
<proteinExistence type="predicted"/>
<name>A0A372ME33_9SPIR</name>
<dbReference type="Proteomes" id="UP000264002">
    <property type="component" value="Unassembled WGS sequence"/>
</dbReference>